<keyword evidence="5" id="KW-1185">Reference proteome</keyword>
<name>A0A2U1KIU8_ARTAN</name>
<dbReference type="GO" id="GO:0005886">
    <property type="term" value="C:plasma membrane"/>
    <property type="evidence" value="ECO:0007669"/>
    <property type="project" value="TreeGrafter"/>
</dbReference>
<feature type="region of interest" description="Disordered" evidence="1">
    <location>
        <begin position="139"/>
        <end position="165"/>
    </location>
</feature>
<sequence length="191" mass="20907">MTKILMSVVATTMLFQLALAVDYNVGAPNGGWDTSTDLQSWSSAGRFLVGDNIEVPKKLRKQSGCFCSCSFHVWWYPQREVTKAAYDSCSTSSPMSTNRASPTTFALTDIGIRYFICGTADHCQQGMKVEIRTFRRFSFPPPGSALPPSTDDGPRSGYDPDDYAPPEPDSAATVKIMTVVSMVGFAFLLMI</sequence>
<feature type="domain" description="Phytocyanin" evidence="3">
    <location>
        <begin position="21"/>
        <end position="135"/>
    </location>
</feature>
<dbReference type="PANTHER" id="PTHR33021">
    <property type="entry name" value="BLUE COPPER PROTEIN"/>
    <property type="match status" value="1"/>
</dbReference>
<evidence type="ECO:0000259" key="3">
    <source>
        <dbReference type="PROSITE" id="PS51485"/>
    </source>
</evidence>
<evidence type="ECO:0000256" key="2">
    <source>
        <dbReference type="SAM" id="SignalP"/>
    </source>
</evidence>
<dbReference type="SUPFAM" id="SSF49503">
    <property type="entry name" value="Cupredoxins"/>
    <property type="match status" value="1"/>
</dbReference>
<dbReference type="Pfam" id="PF02298">
    <property type="entry name" value="Cu_bind_like"/>
    <property type="match status" value="1"/>
</dbReference>
<proteinExistence type="predicted"/>
<gene>
    <name evidence="4" type="ORF">CTI12_AA597360</name>
</gene>
<reference evidence="4 5" key="1">
    <citation type="journal article" date="2018" name="Mol. Plant">
        <title>The genome of Artemisia annua provides insight into the evolution of Asteraceae family and artemisinin biosynthesis.</title>
        <authorList>
            <person name="Shen Q."/>
            <person name="Zhang L."/>
            <person name="Liao Z."/>
            <person name="Wang S."/>
            <person name="Yan T."/>
            <person name="Shi P."/>
            <person name="Liu M."/>
            <person name="Fu X."/>
            <person name="Pan Q."/>
            <person name="Wang Y."/>
            <person name="Lv Z."/>
            <person name="Lu X."/>
            <person name="Zhang F."/>
            <person name="Jiang W."/>
            <person name="Ma Y."/>
            <person name="Chen M."/>
            <person name="Hao X."/>
            <person name="Li L."/>
            <person name="Tang Y."/>
            <person name="Lv G."/>
            <person name="Zhou Y."/>
            <person name="Sun X."/>
            <person name="Brodelius P.E."/>
            <person name="Rose J.K.C."/>
            <person name="Tang K."/>
        </authorList>
    </citation>
    <scope>NUCLEOTIDE SEQUENCE [LARGE SCALE GENOMIC DNA]</scope>
    <source>
        <strain evidence="5">cv. Huhao1</strain>
        <tissue evidence="4">Leaf</tissue>
    </source>
</reference>
<dbReference type="InterPro" id="IPR003245">
    <property type="entry name" value="Phytocyanin_dom"/>
</dbReference>
<keyword evidence="2" id="KW-0732">Signal</keyword>
<evidence type="ECO:0000313" key="4">
    <source>
        <dbReference type="EMBL" id="PWA36697.1"/>
    </source>
</evidence>
<dbReference type="AlphaFoldDB" id="A0A2U1KIU8"/>
<evidence type="ECO:0000313" key="5">
    <source>
        <dbReference type="Proteomes" id="UP000245207"/>
    </source>
</evidence>
<dbReference type="CDD" id="cd04216">
    <property type="entry name" value="Phytocyanin"/>
    <property type="match status" value="1"/>
</dbReference>
<organism evidence="4 5">
    <name type="scientific">Artemisia annua</name>
    <name type="common">Sweet wormwood</name>
    <dbReference type="NCBI Taxonomy" id="35608"/>
    <lineage>
        <taxon>Eukaryota</taxon>
        <taxon>Viridiplantae</taxon>
        <taxon>Streptophyta</taxon>
        <taxon>Embryophyta</taxon>
        <taxon>Tracheophyta</taxon>
        <taxon>Spermatophyta</taxon>
        <taxon>Magnoliopsida</taxon>
        <taxon>eudicotyledons</taxon>
        <taxon>Gunneridae</taxon>
        <taxon>Pentapetalae</taxon>
        <taxon>asterids</taxon>
        <taxon>campanulids</taxon>
        <taxon>Asterales</taxon>
        <taxon>Asteraceae</taxon>
        <taxon>Asteroideae</taxon>
        <taxon>Anthemideae</taxon>
        <taxon>Artemisiinae</taxon>
        <taxon>Artemisia</taxon>
    </lineage>
</organism>
<dbReference type="Gene3D" id="2.60.40.420">
    <property type="entry name" value="Cupredoxins - blue copper proteins"/>
    <property type="match status" value="1"/>
</dbReference>
<evidence type="ECO:0000256" key="1">
    <source>
        <dbReference type="SAM" id="MobiDB-lite"/>
    </source>
</evidence>
<dbReference type="GO" id="GO:0009055">
    <property type="term" value="F:electron transfer activity"/>
    <property type="evidence" value="ECO:0007669"/>
    <property type="project" value="InterPro"/>
</dbReference>
<feature type="chain" id="PRO_5015432894" evidence="2">
    <location>
        <begin position="21"/>
        <end position="191"/>
    </location>
</feature>
<dbReference type="PANTHER" id="PTHR33021:SF499">
    <property type="entry name" value="OS12G0150500 PROTEIN"/>
    <property type="match status" value="1"/>
</dbReference>
<dbReference type="InterPro" id="IPR039391">
    <property type="entry name" value="Phytocyanin-like"/>
</dbReference>
<feature type="signal peptide" evidence="2">
    <location>
        <begin position="1"/>
        <end position="20"/>
    </location>
</feature>
<dbReference type="OrthoDB" id="687020at2759"/>
<dbReference type="STRING" id="35608.A0A2U1KIU8"/>
<dbReference type="EMBL" id="PKPP01017795">
    <property type="protein sequence ID" value="PWA36697.1"/>
    <property type="molecule type" value="Genomic_DNA"/>
</dbReference>
<dbReference type="InterPro" id="IPR008972">
    <property type="entry name" value="Cupredoxin"/>
</dbReference>
<accession>A0A2U1KIU8</accession>
<comment type="caution">
    <text evidence="4">The sequence shown here is derived from an EMBL/GenBank/DDBJ whole genome shotgun (WGS) entry which is preliminary data.</text>
</comment>
<protein>
    <submittedName>
        <fullName evidence="4">Cupredoxin superfamily protein</fullName>
    </submittedName>
</protein>
<dbReference type="PROSITE" id="PS51485">
    <property type="entry name" value="PHYTOCYANIN"/>
    <property type="match status" value="1"/>
</dbReference>
<dbReference type="Proteomes" id="UP000245207">
    <property type="component" value="Unassembled WGS sequence"/>
</dbReference>